<evidence type="ECO:0000256" key="7">
    <source>
        <dbReference type="ARBA" id="ARBA00023163"/>
    </source>
</evidence>
<dbReference type="Pfam" id="PF12833">
    <property type="entry name" value="HTH_18"/>
    <property type="match status" value="1"/>
</dbReference>
<dbReference type="InterPro" id="IPR009057">
    <property type="entry name" value="Homeodomain-like_sf"/>
</dbReference>
<dbReference type="PROSITE" id="PS01124">
    <property type="entry name" value="HTH_ARAC_FAMILY_2"/>
    <property type="match status" value="1"/>
</dbReference>
<evidence type="ECO:0000256" key="2">
    <source>
        <dbReference type="ARBA" id="ARBA00022490"/>
    </source>
</evidence>
<dbReference type="GO" id="GO:0000160">
    <property type="term" value="P:phosphorelay signal transduction system"/>
    <property type="evidence" value="ECO:0007669"/>
    <property type="project" value="UniProtKB-KW"/>
</dbReference>
<dbReference type="CDD" id="cd17536">
    <property type="entry name" value="REC_YesN-like"/>
    <property type="match status" value="1"/>
</dbReference>
<dbReference type="Pfam" id="PF00072">
    <property type="entry name" value="Response_reg"/>
    <property type="match status" value="1"/>
</dbReference>
<dbReference type="InterPro" id="IPR020449">
    <property type="entry name" value="Tscrpt_reg_AraC-type_HTH"/>
</dbReference>
<dbReference type="Gene3D" id="1.10.10.60">
    <property type="entry name" value="Homeodomain-like"/>
    <property type="match status" value="2"/>
</dbReference>
<evidence type="ECO:0000256" key="3">
    <source>
        <dbReference type="ARBA" id="ARBA00022553"/>
    </source>
</evidence>
<evidence type="ECO:0000256" key="6">
    <source>
        <dbReference type="ARBA" id="ARBA00023125"/>
    </source>
</evidence>
<sequence length="493" mass="56499">MVVDDEPSALQHICSIIEKKCPAYQVVARAENGEQALALLPEALPDIVITDVRMPRMDGIGLVARLHREHPDIATVIVSGYQDFEYAKGAIQSGVSDYLLKPLKPSDLQELLERLEGKLNGVHHRHRTELMKAMCSQHRPGEDASLERYFPSRRYWAAIVRKNGLPRRFSRHTGFEIFSTEEEEAMIYGRDEMEALYLYPEELLEGRPFEAVARGLYEAELGPYLYVTAVVHREAFPIRVFPGVVKTLYHKLDESIVIGRNQCLADSDDGRQAEATEDERRQRELVERLIQSENSARLPAEAGKLFELWAEAGHNQIYVENQLRYLLQLMKQNHDFSSEYGNYTFLMDEALYYVNSMAELKLEMVALLKLLSAGIPAEASEAERLMGDILAYLHGHMEHPLAISDICGKFGVSQPTLSRWFRKYQNTSFNNYLTRMRMERARKILQQNPGVLVKDVAESVGYTDQFYFSRIFRSVVGVRPSDYADTYKKIDCE</sequence>
<dbReference type="GO" id="GO:0043565">
    <property type="term" value="F:sequence-specific DNA binding"/>
    <property type="evidence" value="ECO:0007669"/>
    <property type="project" value="InterPro"/>
</dbReference>
<keyword evidence="7" id="KW-0804">Transcription</keyword>
<dbReference type="SMART" id="SM00448">
    <property type="entry name" value="REC"/>
    <property type="match status" value="1"/>
</dbReference>
<dbReference type="InterPro" id="IPR011006">
    <property type="entry name" value="CheY-like_superfamily"/>
</dbReference>
<dbReference type="Gene3D" id="3.40.50.2300">
    <property type="match status" value="1"/>
</dbReference>
<gene>
    <name evidence="10" type="ORF">BN138_968</name>
</gene>
<evidence type="ECO:0000256" key="1">
    <source>
        <dbReference type="ARBA" id="ARBA00004496"/>
    </source>
</evidence>
<feature type="domain" description="Response regulatory" evidence="9">
    <location>
        <begin position="1"/>
        <end position="116"/>
    </location>
</feature>
<keyword evidence="5" id="KW-0805">Transcription regulation</keyword>
<evidence type="ECO:0000313" key="10">
    <source>
        <dbReference type="EMBL" id="CCO21780.1"/>
    </source>
</evidence>
<feature type="domain" description="HTH araC/xylS-type" evidence="8">
    <location>
        <begin position="387"/>
        <end position="486"/>
    </location>
</feature>
<reference evidence="10" key="1">
    <citation type="submission" date="2012-10" db="EMBL/GenBank/DDBJ databases">
        <authorList>
            <person name="Sandrine L."/>
        </authorList>
    </citation>
    <scope>NUCLEOTIDE SEQUENCE</scope>
</reference>
<dbReference type="PANTHER" id="PTHR42713:SF3">
    <property type="entry name" value="TRANSCRIPTIONAL REGULATORY PROTEIN HPTR"/>
    <property type="match status" value="1"/>
</dbReference>
<evidence type="ECO:0000256" key="4">
    <source>
        <dbReference type="ARBA" id="ARBA00023012"/>
    </source>
</evidence>
<keyword evidence="4" id="KW-0902">Two-component regulatory system</keyword>
<name>S0DFZ8_9ZZZZ</name>
<organism evidence="10">
    <name type="scientific">termite gut metagenome</name>
    <dbReference type="NCBI Taxonomy" id="433724"/>
    <lineage>
        <taxon>unclassified sequences</taxon>
        <taxon>metagenomes</taxon>
        <taxon>organismal metagenomes</taxon>
    </lineage>
</organism>
<keyword evidence="2" id="KW-0963">Cytoplasm</keyword>
<dbReference type="SUPFAM" id="SSF52172">
    <property type="entry name" value="CheY-like"/>
    <property type="match status" value="1"/>
</dbReference>
<keyword evidence="6" id="KW-0238">DNA-binding</keyword>
<dbReference type="PROSITE" id="PS50110">
    <property type="entry name" value="RESPONSE_REGULATORY"/>
    <property type="match status" value="1"/>
</dbReference>
<dbReference type="PANTHER" id="PTHR42713">
    <property type="entry name" value="HISTIDINE KINASE-RELATED"/>
    <property type="match status" value="1"/>
</dbReference>
<keyword evidence="3" id="KW-0597">Phosphoprotein</keyword>
<dbReference type="AlphaFoldDB" id="S0DFZ8"/>
<dbReference type="GO" id="GO:0003700">
    <property type="term" value="F:DNA-binding transcription factor activity"/>
    <property type="evidence" value="ECO:0007669"/>
    <property type="project" value="InterPro"/>
</dbReference>
<dbReference type="SMART" id="SM00342">
    <property type="entry name" value="HTH_ARAC"/>
    <property type="match status" value="1"/>
</dbReference>
<dbReference type="GO" id="GO:0005737">
    <property type="term" value="C:cytoplasm"/>
    <property type="evidence" value="ECO:0007669"/>
    <property type="project" value="UniProtKB-SubCell"/>
</dbReference>
<dbReference type="InterPro" id="IPR001789">
    <property type="entry name" value="Sig_transdc_resp-reg_receiver"/>
</dbReference>
<evidence type="ECO:0000259" key="9">
    <source>
        <dbReference type="PROSITE" id="PS50110"/>
    </source>
</evidence>
<protein>
    <submittedName>
        <fullName evidence="10">Putative transcriptional regulator</fullName>
    </submittedName>
</protein>
<dbReference type="SUPFAM" id="SSF46689">
    <property type="entry name" value="Homeodomain-like"/>
    <property type="match status" value="2"/>
</dbReference>
<dbReference type="InterPro" id="IPR051552">
    <property type="entry name" value="HptR"/>
</dbReference>
<dbReference type="EMBL" id="HF548330">
    <property type="protein sequence ID" value="CCO21780.1"/>
    <property type="molecule type" value="Genomic_DNA"/>
</dbReference>
<reference evidence="10" key="2">
    <citation type="journal article" date="2013" name="Biotechnol. Biofuels">
        <title>Mining for hemicellulases in the fungus-growing termite Pseudacanthotermes militaris using functional metagenomics.</title>
        <authorList>
            <person name="Bastien G."/>
            <person name="Arnal G."/>
            <person name="Bozonnet S."/>
            <person name="Laguerre S."/>
            <person name="Ferreira F."/>
            <person name="Faure R."/>
            <person name="Henrissat B."/>
            <person name="Lefevre F."/>
            <person name="Robe P."/>
            <person name="Bouchez O."/>
            <person name="Noirot C."/>
            <person name="Dumon C."/>
            <person name="O'Donohue M."/>
        </authorList>
    </citation>
    <scope>NUCLEOTIDE SEQUENCE</scope>
</reference>
<evidence type="ECO:0000259" key="8">
    <source>
        <dbReference type="PROSITE" id="PS01124"/>
    </source>
</evidence>
<evidence type="ECO:0000256" key="5">
    <source>
        <dbReference type="ARBA" id="ARBA00023015"/>
    </source>
</evidence>
<accession>S0DFZ8</accession>
<dbReference type="InterPro" id="IPR018060">
    <property type="entry name" value="HTH_AraC"/>
</dbReference>
<proteinExistence type="predicted"/>
<comment type="subcellular location">
    <subcellularLocation>
        <location evidence="1">Cytoplasm</location>
    </subcellularLocation>
</comment>
<dbReference type="PRINTS" id="PR00032">
    <property type="entry name" value="HTHARAC"/>
</dbReference>